<dbReference type="PANTHER" id="PTHR34934">
    <property type="entry name" value="FLAVIN-DEPENDENT THYMIDYLATE SYNTHASE"/>
    <property type="match status" value="1"/>
</dbReference>
<dbReference type="EMBL" id="OK073976">
    <property type="protein sequence ID" value="UCR74906.1"/>
    <property type="molecule type" value="Genomic_DNA"/>
</dbReference>
<dbReference type="GO" id="GO:0050797">
    <property type="term" value="F:thymidylate synthase (FAD) activity"/>
    <property type="evidence" value="ECO:0007669"/>
    <property type="project" value="InterPro"/>
</dbReference>
<organism evidence="1 2">
    <name type="scientific">Erwinia phage Fifi44</name>
    <dbReference type="NCBI Taxonomy" id="2876597"/>
    <lineage>
        <taxon>Viruses</taxon>
        <taxon>Duplodnaviria</taxon>
        <taxon>Heunggongvirae</taxon>
        <taxon>Uroviricota</taxon>
        <taxon>Caudoviricetes</taxon>
        <taxon>Chaseviridae</taxon>
        <taxon>Cleopatravirinae</taxon>
        <taxon>Fifivirus</taxon>
        <taxon>Fifivirus fifi44</taxon>
    </lineage>
</organism>
<evidence type="ECO:0000313" key="1">
    <source>
        <dbReference type="EMBL" id="UCR74906.1"/>
    </source>
</evidence>
<sequence>MSKQISAVLVDKMGTDLTTVNAARVSYGAESHEFSERDEHLVNFLGEHNHVTPFRHAHVTLRCRAPIFLARQLGKHQVGFSWNEISRRYKDGVAIEIETYEPELVLSRPHKLMTQSAQPMREDYASEMKLLIAAVQRAAVREYQGLIDLGVAPEQARMVLPQGMITTWVWTGSLYGWANLYKQRSSEHAQYEARLFAEEVNVIMKEHFPRTWKALTGQG</sequence>
<dbReference type="SUPFAM" id="SSF69796">
    <property type="entry name" value="Thymidylate synthase-complementing protein Thy1"/>
    <property type="match status" value="1"/>
</dbReference>
<proteinExistence type="predicted"/>
<dbReference type="GO" id="GO:0070402">
    <property type="term" value="F:NADPH binding"/>
    <property type="evidence" value="ECO:0007669"/>
    <property type="project" value="TreeGrafter"/>
</dbReference>
<dbReference type="Proteomes" id="UP000827644">
    <property type="component" value="Segment"/>
</dbReference>
<dbReference type="CDD" id="cd20175">
    <property type="entry name" value="ThyX"/>
    <property type="match status" value="1"/>
</dbReference>
<accession>A0AAE8Y1L9</accession>
<keyword evidence="2" id="KW-1185">Reference proteome</keyword>
<dbReference type="GO" id="GO:0004799">
    <property type="term" value="F:thymidylate synthase activity"/>
    <property type="evidence" value="ECO:0007669"/>
    <property type="project" value="TreeGrafter"/>
</dbReference>
<dbReference type="Pfam" id="PF02511">
    <property type="entry name" value="Thy1"/>
    <property type="match status" value="1"/>
</dbReference>
<gene>
    <name evidence="1" type="ORF">Fifi44_00037</name>
</gene>
<evidence type="ECO:0000313" key="2">
    <source>
        <dbReference type="Proteomes" id="UP000827644"/>
    </source>
</evidence>
<reference evidence="1 2" key="1">
    <citation type="submission" date="2021-09" db="EMBL/GenBank/DDBJ databases">
        <title>Complete genome sequence of Fifi44.</title>
        <authorList>
            <person name="Kim S.G."/>
            <person name="Park J."/>
            <person name="Roh E."/>
        </authorList>
    </citation>
    <scope>NUCLEOTIDE SEQUENCE [LARGE SCALE GENOMIC DNA]</scope>
</reference>
<dbReference type="InterPro" id="IPR003669">
    <property type="entry name" value="Thymidylate_synthase_ThyX"/>
</dbReference>
<dbReference type="Gene3D" id="3.30.1360.170">
    <property type="match status" value="1"/>
</dbReference>
<dbReference type="GO" id="GO:0050660">
    <property type="term" value="F:flavin adenine dinucleotide binding"/>
    <property type="evidence" value="ECO:0007669"/>
    <property type="project" value="InterPro"/>
</dbReference>
<dbReference type="PANTHER" id="PTHR34934:SF1">
    <property type="entry name" value="FLAVIN-DEPENDENT THYMIDYLATE SYNTHASE"/>
    <property type="match status" value="1"/>
</dbReference>
<dbReference type="InterPro" id="IPR036098">
    <property type="entry name" value="Thymidylate_synthase_ThyX_sf"/>
</dbReference>
<name>A0AAE8Y1L9_9CAUD</name>
<dbReference type="NCBIfam" id="TIGR02170">
    <property type="entry name" value="thyX"/>
    <property type="match status" value="1"/>
</dbReference>
<dbReference type="GO" id="GO:0006231">
    <property type="term" value="P:dTMP biosynthetic process"/>
    <property type="evidence" value="ECO:0007669"/>
    <property type="project" value="InterPro"/>
</dbReference>
<protein>
    <submittedName>
        <fullName evidence="1">Thymidylate synthsae</fullName>
    </submittedName>
</protein>